<dbReference type="Proteomes" id="UP000007803">
    <property type="component" value="Chromosome"/>
</dbReference>
<dbReference type="PROSITE" id="PS50113">
    <property type="entry name" value="PAC"/>
    <property type="match status" value="1"/>
</dbReference>
<dbReference type="InterPro" id="IPR000014">
    <property type="entry name" value="PAS"/>
</dbReference>
<dbReference type="Pfam" id="PF00990">
    <property type="entry name" value="GGDEF"/>
    <property type="match status" value="1"/>
</dbReference>
<dbReference type="HOGENOM" id="CLU_000445_11_4_7"/>
<proteinExistence type="predicted"/>
<gene>
    <name evidence="5" type="ordered locus">Saut_1058</name>
</gene>
<dbReference type="KEGG" id="sua:Saut_1058"/>
<dbReference type="InterPro" id="IPR050469">
    <property type="entry name" value="Diguanylate_Cyclase"/>
</dbReference>
<dbReference type="OrthoDB" id="9790367at2"/>
<dbReference type="eggNOG" id="COG3706">
    <property type="taxonomic scope" value="Bacteria"/>
</dbReference>
<dbReference type="InterPro" id="IPR029787">
    <property type="entry name" value="Nucleotide_cyclase"/>
</dbReference>
<sequence length="252" mass="29421">MKNNNNEYKMPLEFVKKVKDTLTEKESLEGELKYIEKEGHEIWFQNSIMPILDDDGQQIGEVIVRYDITEKKKFQQMAITDPLTNLYNRRYFNKILIREIKRSQRDKTHLAFMMIDIDYFKKYNDSYGHKAGDNVLVAVANTLKNSSKRASDFVFRLGGEEFAILFTTEDEKKAFAFTELVKKNIEKLQIPHSNSQVSKYITVSIGLLVVDFKNEMVDENGFYTMADDALYEAKAAGRNQVTMHKNEELDFF</sequence>
<dbReference type="SMART" id="SM00086">
    <property type="entry name" value="PAC"/>
    <property type="match status" value="1"/>
</dbReference>
<evidence type="ECO:0000259" key="4">
    <source>
        <dbReference type="PROSITE" id="PS50887"/>
    </source>
</evidence>
<evidence type="ECO:0000256" key="2">
    <source>
        <dbReference type="ARBA" id="ARBA00034247"/>
    </source>
</evidence>
<dbReference type="RefSeq" id="WP_013326863.1">
    <property type="nucleotide sequence ID" value="NC_014506.1"/>
</dbReference>
<dbReference type="InterPro" id="IPR035965">
    <property type="entry name" value="PAS-like_dom_sf"/>
</dbReference>
<dbReference type="PROSITE" id="PS50887">
    <property type="entry name" value="GGDEF"/>
    <property type="match status" value="1"/>
</dbReference>
<dbReference type="GO" id="GO:1902201">
    <property type="term" value="P:negative regulation of bacterial-type flagellum-dependent cell motility"/>
    <property type="evidence" value="ECO:0007669"/>
    <property type="project" value="TreeGrafter"/>
</dbReference>
<dbReference type="SUPFAM" id="SSF55073">
    <property type="entry name" value="Nucleotide cyclase"/>
    <property type="match status" value="1"/>
</dbReference>
<evidence type="ECO:0000259" key="3">
    <source>
        <dbReference type="PROSITE" id="PS50113"/>
    </source>
</evidence>
<evidence type="ECO:0000256" key="1">
    <source>
        <dbReference type="ARBA" id="ARBA00012528"/>
    </source>
</evidence>
<dbReference type="SUPFAM" id="SSF55785">
    <property type="entry name" value="PYP-like sensor domain (PAS domain)"/>
    <property type="match status" value="1"/>
</dbReference>
<dbReference type="InterPro" id="IPR000160">
    <property type="entry name" value="GGDEF_dom"/>
</dbReference>
<dbReference type="EMBL" id="CP002205">
    <property type="protein sequence ID" value="ADN09107.1"/>
    <property type="molecule type" value="Genomic_DNA"/>
</dbReference>
<dbReference type="InterPro" id="IPR000700">
    <property type="entry name" value="PAS-assoc_C"/>
</dbReference>
<dbReference type="GO" id="GO:0043709">
    <property type="term" value="P:cell adhesion involved in single-species biofilm formation"/>
    <property type="evidence" value="ECO:0007669"/>
    <property type="project" value="TreeGrafter"/>
</dbReference>
<dbReference type="Gene3D" id="3.30.70.270">
    <property type="match status" value="1"/>
</dbReference>
<dbReference type="STRING" id="563040.Saut_1058"/>
<evidence type="ECO:0000313" key="5">
    <source>
        <dbReference type="EMBL" id="ADN09107.1"/>
    </source>
</evidence>
<dbReference type="InterPro" id="IPR001610">
    <property type="entry name" value="PAC"/>
</dbReference>
<dbReference type="CDD" id="cd01949">
    <property type="entry name" value="GGDEF"/>
    <property type="match status" value="1"/>
</dbReference>
<dbReference type="Gene3D" id="3.30.450.20">
    <property type="entry name" value="PAS domain"/>
    <property type="match status" value="1"/>
</dbReference>
<dbReference type="EC" id="2.7.7.65" evidence="1"/>
<name>E0USE4_SULAO</name>
<dbReference type="GO" id="GO:0052621">
    <property type="term" value="F:diguanylate cyclase activity"/>
    <property type="evidence" value="ECO:0007669"/>
    <property type="project" value="UniProtKB-EC"/>
</dbReference>
<dbReference type="NCBIfam" id="TIGR00229">
    <property type="entry name" value="sensory_box"/>
    <property type="match status" value="1"/>
</dbReference>
<organism evidence="5 6">
    <name type="scientific">Sulfurimonas autotrophica (strain ATCC BAA-671 / DSM 16294 / JCM 11897 / OK10)</name>
    <dbReference type="NCBI Taxonomy" id="563040"/>
    <lineage>
        <taxon>Bacteria</taxon>
        <taxon>Pseudomonadati</taxon>
        <taxon>Campylobacterota</taxon>
        <taxon>Epsilonproteobacteria</taxon>
        <taxon>Campylobacterales</taxon>
        <taxon>Sulfurimonadaceae</taxon>
        <taxon>Sulfurimonas</taxon>
    </lineage>
</organism>
<evidence type="ECO:0000313" key="6">
    <source>
        <dbReference type="Proteomes" id="UP000007803"/>
    </source>
</evidence>
<dbReference type="NCBIfam" id="TIGR00254">
    <property type="entry name" value="GGDEF"/>
    <property type="match status" value="1"/>
</dbReference>
<accession>E0USE4</accession>
<dbReference type="AlphaFoldDB" id="E0USE4"/>
<dbReference type="InterPro" id="IPR043128">
    <property type="entry name" value="Rev_trsase/Diguanyl_cyclase"/>
</dbReference>
<reference evidence="6" key="1">
    <citation type="journal article" date="2010" name="Stand. Genomic Sci.">
        <title>Complete genome sequence of Sulfurimonas autotrophica type strain (OK10).</title>
        <authorList>
            <person name="Sikorski J."/>
            <person name="Munk C."/>
            <person name="Lapidus A."/>
            <person name="Djao O."/>
            <person name="Lucas S."/>
            <person name="Glavina Del Rio T."/>
            <person name="Nolan M."/>
            <person name="Tice H."/>
            <person name="Han C."/>
            <person name="Cheng J."/>
            <person name="Tapia R."/>
            <person name="Goodwin L."/>
            <person name="Pitluck S."/>
            <person name="Liolios K."/>
            <person name="Ivanova N."/>
            <person name="Mavromatis K."/>
            <person name="Mikhailova N."/>
            <person name="Pati A."/>
            <person name="Sims D."/>
            <person name="Meincke L."/>
            <person name="Brettin T."/>
            <person name="Detter J."/>
            <person name="Chen A."/>
            <person name="Palaniappan K."/>
            <person name="Land M."/>
            <person name="Hauser L."/>
            <person name="Chang Y."/>
            <person name="Jeffries C."/>
            <person name="Rohde M."/>
            <person name="Lang E."/>
            <person name="Spring S."/>
            <person name="Goker M."/>
            <person name="Woyke T."/>
            <person name="Bristow J."/>
            <person name="Eisen J."/>
            <person name="Markowitz V."/>
            <person name="Hugenholtz P."/>
            <person name="Kyrpides N."/>
            <person name="Klenk H."/>
        </authorList>
    </citation>
    <scope>NUCLEOTIDE SEQUENCE [LARGE SCALE GENOMIC DNA]</scope>
    <source>
        <strain evidence="6">ATCC BAA-671 / DSM 16294 / JCM 11897 / OK10</strain>
    </source>
</reference>
<dbReference type="GO" id="GO:0005886">
    <property type="term" value="C:plasma membrane"/>
    <property type="evidence" value="ECO:0007669"/>
    <property type="project" value="TreeGrafter"/>
</dbReference>
<protein>
    <recommendedName>
        <fullName evidence="1">diguanylate cyclase</fullName>
        <ecNumber evidence="1">2.7.7.65</ecNumber>
    </recommendedName>
</protein>
<dbReference type="PANTHER" id="PTHR45138">
    <property type="entry name" value="REGULATORY COMPONENTS OF SENSORY TRANSDUCTION SYSTEM"/>
    <property type="match status" value="1"/>
</dbReference>
<dbReference type="FunFam" id="3.30.70.270:FF:000001">
    <property type="entry name" value="Diguanylate cyclase domain protein"/>
    <property type="match status" value="1"/>
</dbReference>
<feature type="domain" description="GGDEF" evidence="4">
    <location>
        <begin position="108"/>
        <end position="246"/>
    </location>
</feature>
<dbReference type="PANTHER" id="PTHR45138:SF9">
    <property type="entry name" value="DIGUANYLATE CYCLASE DGCM-RELATED"/>
    <property type="match status" value="1"/>
</dbReference>
<feature type="domain" description="PAC" evidence="3">
    <location>
        <begin position="28"/>
        <end position="80"/>
    </location>
</feature>
<keyword evidence="6" id="KW-1185">Reference proteome</keyword>
<dbReference type="SMART" id="SM00267">
    <property type="entry name" value="GGDEF"/>
    <property type="match status" value="1"/>
</dbReference>
<comment type="catalytic activity">
    <reaction evidence="2">
        <text>2 GTP = 3',3'-c-di-GMP + 2 diphosphate</text>
        <dbReference type="Rhea" id="RHEA:24898"/>
        <dbReference type="ChEBI" id="CHEBI:33019"/>
        <dbReference type="ChEBI" id="CHEBI:37565"/>
        <dbReference type="ChEBI" id="CHEBI:58805"/>
        <dbReference type="EC" id="2.7.7.65"/>
    </reaction>
</comment>